<evidence type="ECO:0000313" key="2">
    <source>
        <dbReference type="Proteomes" id="UP001059596"/>
    </source>
</evidence>
<sequence>MRARASLLTILSLLIIGCLDWSSALFFKKSWKSANGYGEDECPLEIGKDAPTRT</sequence>
<dbReference type="Proteomes" id="UP001059596">
    <property type="component" value="Chromosome 3R"/>
</dbReference>
<accession>A0A9P9YX37</accession>
<comment type="caution">
    <text evidence="1">The sequence shown here is derived from an EMBL/GenBank/DDBJ whole genome shotgun (WGS) entry which is preliminary data.</text>
</comment>
<protein>
    <submittedName>
        <fullName evidence="1">Uncharacterized protein</fullName>
    </submittedName>
</protein>
<gene>
    <name evidence="1" type="ORF">M5D96_000882</name>
</gene>
<organism evidence="1 2">
    <name type="scientific">Drosophila gunungcola</name>
    <name type="common">fruit fly</name>
    <dbReference type="NCBI Taxonomy" id="103775"/>
    <lineage>
        <taxon>Eukaryota</taxon>
        <taxon>Metazoa</taxon>
        <taxon>Ecdysozoa</taxon>
        <taxon>Arthropoda</taxon>
        <taxon>Hexapoda</taxon>
        <taxon>Insecta</taxon>
        <taxon>Pterygota</taxon>
        <taxon>Neoptera</taxon>
        <taxon>Endopterygota</taxon>
        <taxon>Diptera</taxon>
        <taxon>Brachycera</taxon>
        <taxon>Muscomorpha</taxon>
        <taxon>Ephydroidea</taxon>
        <taxon>Drosophilidae</taxon>
        <taxon>Drosophila</taxon>
        <taxon>Sophophora</taxon>
    </lineage>
</organism>
<name>A0A9P9YX37_9MUSC</name>
<evidence type="ECO:0000313" key="1">
    <source>
        <dbReference type="EMBL" id="KAI8044711.1"/>
    </source>
</evidence>
<reference evidence="1" key="1">
    <citation type="journal article" date="2023" name="Genome Biol. Evol.">
        <title>Long-read-based Genome Assembly of Drosophila gunungcola Reveals Fewer Chemosensory Genes in Flower-breeding Species.</title>
        <authorList>
            <person name="Negi A."/>
            <person name="Liao B.Y."/>
            <person name="Yeh S.D."/>
        </authorList>
    </citation>
    <scope>NUCLEOTIDE SEQUENCE</scope>
    <source>
        <strain evidence="1">Sukarami</strain>
    </source>
</reference>
<dbReference type="AlphaFoldDB" id="A0A9P9YX37"/>
<dbReference type="EMBL" id="JAMKOV010000001">
    <property type="protein sequence ID" value="KAI8044711.1"/>
    <property type="molecule type" value="Genomic_DNA"/>
</dbReference>
<keyword evidence="2" id="KW-1185">Reference proteome</keyword>
<dbReference type="PROSITE" id="PS51257">
    <property type="entry name" value="PROKAR_LIPOPROTEIN"/>
    <property type="match status" value="1"/>
</dbReference>
<proteinExistence type="predicted"/>